<dbReference type="GO" id="GO:0005886">
    <property type="term" value="C:plasma membrane"/>
    <property type="evidence" value="ECO:0007669"/>
    <property type="project" value="TreeGrafter"/>
</dbReference>
<dbReference type="STRING" id="31234.E3LUZ2"/>
<dbReference type="EMBL" id="DS268416">
    <property type="protein sequence ID" value="EFP12494.1"/>
    <property type="molecule type" value="Genomic_DNA"/>
</dbReference>
<evidence type="ECO:0000256" key="2">
    <source>
        <dbReference type="ARBA" id="ARBA00022448"/>
    </source>
</evidence>
<sequence>MAAYNRRLESRSPDPLRSPNPDLPLLRSNSVSSNDGTHRHTDRIINKFMERKMEKVPPETHHLVRKQSVFTFVDHAKDKSKEKPKPTNFRKTLKKIRKFNTIIAFVFLILYIGGGAALFWQIESKSDMNFEKYKEELIDKSKKLYKSLAPSKCAPLQPSDNEENNKCLKKIYDLLMDSNPSKHIRTYLDGLAYVLTCITTIGYGQLVCYTIAGKMVTVIYVIIGIALTIYVLRHNGKIALKVCNWVLGVVARCIRICGNNKLKFRMTVTKSFILLFVFWILGALGIASYEKFVFWDAIYFSFSTFSTVGFGDLVPTSHVSGAIIFTLHFIDLSLLSMVFVLVHQTMENHYMKVLELLDEGYQKYTTELNTGTTTNLQSPGGSKRNLDMITTAREKS</sequence>
<dbReference type="CTD" id="9812771"/>
<dbReference type="FunFam" id="1.10.287.70:FF:000296">
    <property type="entry name" value="TWiK family of potassium channels"/>
    <property type="match status" value="1"/>
</dbReference>
<dbReference type="GeneID" id="9812771"/>
<comment type="similarity">
    <text evidence="8">Belongs to the two pore domain potassium channel (TC 1.A.1.8) family.</text>
</comment>
<dbReference type="Pfam" id="PF07885">
    <property type="entry name" value="Ion_trans_2"/>
    <property type="match status" value="2"/>
</dbReference>
<dbReference type="InterPro" id="IPR013099">
    <property type="entry name" value="K_chnl_dom"/>
</dbReference>
<feature type="transmembrane region" description="Helical" evidence="10">
    <location>
        <begin position="322"/>
        <end position="342"/>
    </location>
</feature>
<organism evidence="13">
    <name type="scientific">Caenorhabditis remanei</name>
    <name type="common">Caenorhabditis vulgaris</name>
    <dbReference type="NCBI Taxonomy" id="31234"/>
    <lineage>
        <taxon>Eukaryota</taxon>
        <taxon>Metazoa</taxon>
        <taxon>Ecdysozoa</taxon>
        <taxon>Nematoda</taxon>
        <taxon>Chromadorea</taxon>
        <taxon>Rhabditida</taxon>
        <taxon>Rhabditina</taxon>
        <taxon>Rhabditomorpha</taxon>
        <taxon>Rhabditoidea</taxon>
        <taxon>Rhabditidae</taxon>
        <taxon>Peloderinae</taxon>
        <taxon>Caenorhabditis</taxon>
    </lineage>
</organism>
<feature type="transmembrane region" description="Helical" evidence="10">
    <location>
        <begin position="215"/>
        <end position="232"/>
    </location>
</feature>
<feature type="transmembrane region" description="Helical" evidence="10">
    <location>
        <begin position="270"/>
        <end position="289"/>
    </location>
</feature>
<protein>
    <submittedName>
        <fullName evidence="12">CRE-TWK-37 protein</fullName>
    </submittedName>
</protein>
<evidence type="ECO:0000313" key="12">
    <source>
        <dbReference type="EMBL" id="EFP12494.1"/>
    </source>
</evidence>
<feature type="transmembrane region" description="Helical" evidence="10">
    <location>
        <begin position="99"/>
        <end position="122"/>
    </location>
</feature>
<dbReference type="PANTHER" id="PTHR11003:SF109">
    <property type="entry name" value="POTASSIUM CHANNEL DOMAIN-CONTAINING PROTEIN"/>
    <property type="match status" value="1"/>
</dbReference>
<proteinExistence type="inferred from homology"/>
<evidence type="ECO:0000256" key="9">
    <source>
        <dbReference type="SAM" id="MobiDB-lite"/>
    </source>
</evidence>
<dbReference type="AlphaFoldDB" id="E3LUZ2"/>
<feature type="domain" description="Potassium channel" evidence="11">
    <location>
        <begin position="183"/>
        <end position="237"/>
    </location>
</feature>
<dbReference type="GO" id="GO:0022841">
    <property type="term" value="F:potassium ion leak channel activity"/>
    <property type="evidence" value="ECO:0007669"/>
    <property type="project" value="TreeGrafter"/>
</dbReference>
<keyword evidence="4 10" id="KW-1133">Transmembrane helix</keyword>
<dbReference type="GO" id="GO:0015271">
    <property type="term" value="F:outward rectifier potassium channel activity"/>
    <property type="evidence" value="ECO:0007669"/>
    <property type="project" value="TreeGrafter"/>
</dbReference>
<evidence type="ECO:0000256" key="7">
    <source>
        <dbReference type="ARBA" id="ARBA00023303"/>
    </source>
</evidence>
<dbReference type="HOGENOM" id="CLU_054264_0_0_1"/>
<evidence type="ECO:0000256" key="4">
    <source>
        <dbReference type="ARBA" id="ARBA00022989"/>
    </source>
</evidence>
<dbReference type="eggNOG" id="KOG1418">
    <property type="taxonomic scope" value="Eukaryota"/>
</dbReference>
<evidence type="ECO:0000256" key="6">
    <source>
        <dbReference type="ARBA" id="ARBA00023136"/>
    </source>
</evidence>
<dbReference type="SUPFAM" id="SSF81324">
    <property type="entry name" value="Voltage-gated potassium channels"/>
    <property type="match status" value="2"/>
</dbReference>
<keyword evidence="13" id="KW-1185">Reference proteome</keyword>
<dbReference type="Gene3D" id="1.10.287.70">
    <property type="match status" value="1"/>
</dbReference>
<dbReference type="KEGG" id="crq:GCK72_002730"/>
<reference evidence="12" key="1">
    <citation type="submission" date="2007-07" db="EMBL/GenBank/DDBJ databases">
        <title>PCAP assembly of the Caenorhabditis remanei genome.</title>
        <authorList>
            <consortium name="The Caenorhabditis remanei Sequencing Consortium"/>
            <person name="Wilson R.K."/>
        </authorList>
    </citation>
    <scope>NUCLEOTIDE SEQUENCE [LARGE SCALE GENOMIC DNA]</scope>
    <source>
        <strain evidence="12">PB4641</strain>
    </source>
</reference>
<keyword evidence="7 8" id="KW-0407">Ion channel</keyword>
<keyword evidence="3 8" id="KW-0812">Transmembrane</keyword>
<evidence type="ECO:0000313" key="13">
    <source>
        <dbReference type="Proteomes" id="UP000008281"/>
    </source>
</evidence>
<evidence type="ECO:0000256" key="10">
    <source>
        <dbReference type="SAM" id="Phobius"/>
    </source>
</evidence>
<comment type="subcellular location">
    <subcellularLocation>
        <location evidence="1">Membrane</location>
        <topology evidence="1">Multi-pass membrane protein</topology>
    </subcellularLocation>
</comment>
<dbReference type="RefSeq" id="XP_003112060.2">
    <property type="nucleotide sequence ID" value="XM_003112012.2"/>
</dbReference>
<evidence type="ECO:0000256" key="5">
    <source>
        <dbReference type="ARBA" id="ARBA00023065"/>
    </source>
</evidence>
<dbReference type="InterPro" id="IPR003280">
    <property type="entry name" value="2pore_dom_K_chnl"/>
</dbReference>
<evidence type="ECO:0000256" key="1">
    <source>
        <dbReference type="ARBA" id="ARBA00004141"/>
    </source>
</evidence>
<evidence type="ECO:0000259" key="11">
    <source>
        <dbReference type="Pfam" id="PF07885"/>
    </source>
</evidence>
<name>E3LUZ2_CAERE</name>
<keyword evidence="6 10" id="KW-0472">Membrane</keyword>
<gene>
    <name evidence="12" type="primary">Cre-twk-37</name>
    <name evidence="12" type="ORF">CRE_29429</name>
</gene>
<dbReference type="PRINTS" id="PR01333">
    <property type="entry name" value="2POREKCHANEL"/>
</dbReference>
<accession>E3LUZ2</accession>
<keyword evidence="5 8" id="KW-0406">Ion transport</keyword>
<dbReference type="OMA" id="CITTIGY"/>
<feature type="domain" description="Potassium channel" evidence="11">
    <location>
        <begin position="275"/>
        <end position="346"/>
    </location>
</feature>
<dbReference type="OrthoDB" id="297496at2759"/>
<keyword evidence="2 8" id="KW-0813">Transport</keyword>
<dbReference type="GO" id="GO:0030322">
    <property type="term" value="P:stabilization of membrane potential"/>
    <property type="evidence" value="ECO:0007669"/>
    <property type="project" value="TreeGrafter"/>
</dbReference>
<feature type="region of interest" description="Disordered" evidence="9">
    <location>
        <begin position="1"/>
        <end position="41"/>
    </location>
</feature>
<evidence type="ECO:0000256" key="8">
    <source>
        <dbReference type="RuleBase" id="RU003857"/>
    </source>
</evidence>
<dbReference type="PANTHER" id="PTHR11003">
    <property type="entry name" value="POTASSIUM CHANNEL, SUBFAMILY K"/>
    <property type="match status" value="1"/>
</dbReference>
<dbReference type="InParanoid" id="E3LUZ2"/>
<feature type="compositionally biased region" description="Basic and acidic residues" evidence="9">
    <location>
        <begin position="1"/>
        <end position="14"/>
    </location>
</feature>
<evidence type="ECO:0000256" key="3">
    <source>
        <dbReference type="ARBA" id="ARBA00022692"/>
    </source>
</evidence>
<dbReference type="Proteomes" id="UP000008281">
    <property type="component" value="Unassembled WGS sequence"/>
</dbReference>